<organism evidence="2 3">
    <name type="scientific">Linum trigynum</name>
    <dbReference type="NCBI Taxonomy" id="586398"/>
    <lineage>
        <taxon>Eukaryota</taxon>
        <taxon>Viridiplantae</taxon>
        <taxon>Streptophyta</taxon>
        <taxon>Embryophyta</taxon>
        <taxon>Tracheophyta</taxon>
        <taxon>Spermatophyta</taxon>
        <taxon>Magnoliopsida</taxon>
        <taxon>eudicotyledons</taxon>
        <taxon>Gunneridae</taxon>
        <taxon>Pentapetalae</taxon>
        <taxon>rosids</taxon>
        <taxon>fabids</taxon>
        <taxon>Malpighiales</taxon>
        <taxon>Linaceae</taxon>
        <taxon>Linum</taxon>
    </lineage>
</organism>
<name>A0AAV2C9R4_9ROSI</name>
<proteinExistence type="predicted"/>
<accession>A0AAV2C9R4</accession>
<evidence type="ECO:0000256" key="1">
    <source>
        <dbReference type="SAM" id="MobiDB-lite"/>
    </source>
</evidence>
<evidence type="ECO:0000313" key="3">
    <source>
        <dbReference type="Proteomes" id="UP001497516"/>
    </source>
</evidence>
<feature type="region of interest" description="Disordered" evidence="1">
    <location>
        <begin position="1"/>
        <end position="64"/>
    </location>
</feature>
<dbReference type="AlphaFoldDB" id="A0AAV2C9R4"/>
<keyword evidence="3" id="KW-1185">Reference proteome</keyword>
<gene>
    <name evidence="2" type="ORF">LTRI10_LOCUS835</name>
</gene>
<sequence>MEEDHGDEKIRKIKNRGSLEDEDRGDSEELTSSFQRRGGGGGKEGGEEDDHGLEQANKPGRMGSEWLRTSRLISYLAEMMYFAAELWNHIGKFNTDG</sequence>
<feature type="compositionally biased region" description="Acidic residues" evidence="1">
    <location>
        <begin position="20"/>
        <end position="29"/>
    </location>
</feature>
<dbReference type="EMBL" id="OZ034813">
    <property type="protein sequence ID" value="CAL1352901.1"/>
    <property type="molecule type" value="Genomic_DNA"/>
</dbReference>
<protein>
    <submittedName>
        <fullName evidence="2">Uncharacterized protein</fullName>
    </submittedName>
</protein>
<feature type="compositionally biased region" description="Basic and acidic residues" evidence="1">
    <location>
        <begin position="1"/>
        <end position="10"/>
    </location>
</feature>
<evidence type="ECO:0000313" key="2">
    <source>
        <dbReference type="EMBL" id="CAL1352901.1"/>
    </source>
</evidence>
<dbReference type="Proteomes" id="UP001497516">
    <property type="component" value="Chromosome 1"/>
</dbReference>
<reference evidence="2 3" key="1">
    <citation type="submission" date="2024-04" db="EMBL/GenBank/DDBJ databases">
        <authorList>
            <person name="Fracassetti M."/>
        </authorList>
    </citation>
    <scope>NUCLEOTIDE SEQUENCE [LARGE SCALE GENOMIC DNA]</scope>
</reference>